<proteinExistence type="predicted"/>
<comment type="caution">
    <text evidence="1">The sequence shown here is derived from an EMBL/GenBank/DDBJ whole genome shotgun (WGS) entry which is preliminary data.</text>
</comment>
<keyword evidence="2" id="KW-1185">Reference proteome</keyword>
<dbReference type="AlphaFoldDB" id="A0A9N9AN41"/>
<evidence type="ECO:0000313" key="2">
    <source>
        <dbReference type="Proteomes" id="UP000789342"/>
    </source>
</evidence>
<dbReference type="EMBL" id="CAJVPV010002899">
    <property type="protein sequence ID" value="CAG8538760.1"/>
    <property type="molecule type" value="Genomic_DNA"/>
</dbReference>
<accession>A0A9N9AN41</accession>
<sequence length="120" mass="13939">MFPNSSGDSSSVQESGDILFVKSADFREVVQSAIRAVKQYCEKLPKGDGDETWDKFMKIFICARFENILLNNYMIQVRRQLFEDLGFFVPREFTAFIDVPDAQQSFEQILRKAEEAHWNS</sequence>
<organism evidence="1 2">
    <name type="scientific">Acaulospora morrowiae</name>
    <dbReference type="NCBI Taxonomy" id="94023"/>
    <lineage>
        <taxon>Eukaryota</taxon>
        <taxon>Fungi</taxon>
        <taxon>Fungi incertae sedis</taxon>
        <taxon>Mucoromycota</taxon>
        <taxon>Glomeromycotina</taxon>
        <taxon>Glomeromycetes</taxon>
        <taxon>Diversisporales</taxon>
        <taxon>Acaulosporaceae</taxon>
        <taxon>Acaulospora</taxon>
    </lineage>
</organism>
<name>A0A9N9AN41_9GLOM</name>
<gene>
    <name evidence="1" type="ORF">AMORRO_LOCUS5025</name>
</gene>
<evidence type="ECO:0000313" key="1">
    <source>
        <dbReference type="EMBL" id="CAG8538760.1"/>
    </source>
</evidence>
<reference evidence="1" key="1">
    <citation type="submission" date="2021-06" db="EMBL/GenBank/DDBJ databases">
        <authorList>
            <person name="Kallberg Y."/>
            <person name="Tangrot J."/>
            <person name="Rosling A."/>
        </authorList>
    </citation>
    <scope>NUCLEOTIDE SEQUENCE</scope>
    <source>
        <strain evidence="1">CL551</strain>
    </source>
</reference>
<protein>
    <submittedName>
        <fullName evidence="1">9108_t:CDS:1</fullName>
    </submittedName>
</protein>
<dbReference type="Proteomes" id="UP000789342">
    <property type="component" value="Unassembled WGS sequence"/>
</dbReference>